<dbReference type="GO" id="GO:0003677">
    <property type="term" value="F:DNA binding"/>
    <property type="evidence" value="ECO:0007669"/>
    <property type="project" value="InterPro"/>
</dbReference>
<keyword evidence="2" id="KW-0812">Transmembrane</keyword>
<dbReference type="PANTHER" id="PTHR34475:SF1">
    <property type="entry name" value="CYTOSKELETON PROTEIN RODZ"/>
    <property type="match status" value="1"/>
</dbReference>
<comment type="caution">
    <text evidence="4">The sequence shown here is derived from an EMBL/GenBank/DDBJ whole genome shotgun (WGS) entry which is preliminary data.</text>
</comment>
<feature type="transmembrane region" description="Helical" evidence="2">
    <location>
        <begin position="129"/>
        <end position="149"/>
    </location>
</feature>
<dbReference type="Gene3D" id="1.10.260.40">
    <property type="entry name" value="lambda repressor-like DNA-binding domains"/>
    <property type="match status" value="1"/>
</dbReference>
<evidence type="ECO:0000313" key="4">
    <source>
        <dbReference type="EMBL" id="CAE6737130.1"/>
    </source>
</evidence>
<dbReference type="Pfam" id="PF13413">
    <property type="entry name" value="HTH_25"/>
    <property type="match status" value="1"/>
</dbReference>
<evidence type="ECO:0000259" key="3">
    <source>
        <dbReference type="Pfam" id="PF13464"/>
    </source>
</evidence>
<evidence type="ECO:0000256" key="1">
    <source>
        <dbReference type="SAM" id="MobiDB-lite"/>
    </source>
</evidence>
<feature type="domain" description="Cytoskeleton protein RodZ-like C-terminal" evidence="3">
    <location>
        <begin position="231"/>
        <end position="302"/>
    </location>
</feature>
<sequence>MNIVQGSVDNLSDQIEVNDDGSPVDMPVSVGSTLREAREHLGLSIEDVENRLKFAPHQIEALEADDYGNLPEMSFVRRFVRSYARLLKLDPEPLLASLPAIPVQPSLYATSIEVEMPFQDNKAGHGLKIVWLLTIPVVIAVVWVVFVWLNHREPTVPHETMEPVDLSVAMTPASAVKAVPQQDLPVVPLAAQTVPVPGSVAVAPAVDNVASSVKGMEVGAGSAAQQSFSVQLQFKEKSWVRVKDHDGRVLLSKINPAGSEQKLEGRSPFSVEIGNARGVRLYYRGKPVDLAPYHNDGRARLTLE</sequence>
<dbReference type="InterPro" id="IPR025194">
    <property type="entry name" value="RodZ-like_C"/>
</dbReference>
<dbReference type="PANTHER" id="PTHR34475">
    <property type="match status" value="1"/>
</dbReference>
<feature type="compositionally biased region" description="Polar residues" evidence="1">
    <location>
        <begin position="1"/>
        <end position="15"/>
    </location>
</feature>
<gene>
    <name evidence="4" type="ORF">NTGZN8_70011</name>
</gene>
<keyword evidence="2" id="KW-1133">Transmembrane helix</keyword>
<keyword evidence="5" id="KW-1185">Reference proteome</keyword>
<organism evidence="4 5">
    <name type="scientific">Candidatus Nitrotoga fabula</name>
    <dbReference type="NCBI Taxonomy" id="2182327"/>
    <lineage>
        <taxon>Bacteria</taxon>
        <taxon>Pseudomonadati</taxon>
        <taxon>Pseudomonadota</taxon>
        <taxon>Betaproteobacteria</taxon>
        <taxon>Nitrosomonadales</taxon>
        <taxon>Gallionellaceae</taxon>
        <taxon>Candidatus Nitrotoga</taxon>
    </lineage>
</organism>
<reference evidence="4" key="1">
    <citation type="submission" date="2021-02" db="EMBL/GenBank/DDBJ databases">
        <authorList>
            <person name="Han P."/>
        </authorList>
    </citation>
    <scope>NUCLEOTIDE SEQUENCE</scope>
    <source>
        <strain evidence="4">Candidatus Nitrotoga sp. ZN8</strain>
    </source>
</reference>
<dbReference type="InterPro" id="IPR001387">
    <property type="entry name" value="Cro/C1-type_HTH"/>
</dbReference>
<dbReference type="CDD" id="cd00093">
    <property type="entry name" value="HTH_XRE"/>
    <property type="match status" value="1"/>
</dbReference>
<protein>
    <submittedName>
        <fullName evidence="4">XRE family transcriptional regulator</fullName>
    </submittedName>
</protein>
<dbReference type="Proteomes" id="UP000675882">
    <property type="component" value="Unassembled WGS sequence"/>
</dbReference>
<keyword evidence="2" id="KW-0472">Membrane</keyword>
<dbReference type="RefSeq" id="WP_213036748.1">
    <property type="nucleotide sequence ID" value="NZ_CAJNBL010000042.1"/>
</dbReference>
<proteinExistence type="predicted"/>
<accession>A0A916FCQ4</accession>
<evidence type="ECO:0000256" key="2">
    <source>
        <dbReference type="SAM" id="Phobius"/>
    </source>
</evidence>
<dbReference type="InterPro" id="IPR010982">
    <property type="entry name" value="Lambda_DNA-bd_dom_sf"/>
</dbReference>
<dbReference type="AlphaFoldDB" id="A0A916FCQ4"/>
<dbReference type="InterPro" id="IPR050400">
    <property type="entry name" value="Bact_Cytoskel_RodZ"/>
</dbReference>
<feature type="region of interest" description="Disordered" evidence="1">
    <location>
        <begin position="1"/>
        <end position="25"/>
    </location>
</feature>
<name>A0A916FCQ4_9PROT</name>
<dbReference type="Pfam" id="PF13464">
    <property type="entry name" value="RodZ_C"/>
    <property type="match status" value="1"/>
</dbReference>
<dbReference type="EMBL" id="CAJNBL010000042">
    <property type="protein sequence ID" value="CAE6737130.1"/>
    <property type="molecule type" value="Genomic_DNA"/>
</dbReference>
<evidence type="ECO:0000313" key="5">
    <source>
        <dbReference type="Proteomes" id="UP000675882"/>
    </source>
</evidence>